<feature type="chain" id="PRO_5047036517" evidence="1">
    <location>
        <begin position="21"/>
        <end position="175"/>
    </location>
</feature>
<evidence type="ECO:0000313" key="2">
    <source>
        <dbReference type="EMBL" id="UPK67755.1"/>
    </source>
</evidence>
<dbReference type="Proteomes" id="UP000830198">
    <property type="component" value="Chromosome"/>
</dbReference>
<proteinExistence type="predicted"/>
<feature type="signal peptide" evidence="1">
    <location>
        <begin position="1"/>
        <end position="20"/>
    </location>
</feature>
<sequence length="175" mass="19725">MKRFLLLLLLVAVTSTPLFAQQGSGIDRFFEKYESDQSFTLISVTPKMFSMFSKLDINSSEGKQFLQIVKKIRGLRILAKENTKGGNLLFKEASSMLNKEFEELMTVRDGKDDLRFMVKENAKGNIAELIMLVGSDNEFLAMSLIGDIDLAEISQLASNMNIDGFDKLKNIKKQP</sequence>
<reference evidence="2 3" key="1">
    <citation type="submission" date="2022-04" db="EMBL/GenBank/DDBJ databases">
        <title>The arsenic-methylating capacity of Chitinophaga filiformis YT5 during chitin decomposition.</title>
        <authorList>
            <person name="Chen G."/>
            <person name="Liang Y."/>
        </authorList>
    </citation>
    <scope>NUCLEOTIDE SEQUENCE [LARGE SCALE GENOMIC DNA]</scope>
    <source>
        <strain evidence="2 3">YT5</strain>
    </source>
</reference>
<dbReference type="Pfam" id="PF14060">
    <property type="entry name" value="DUF4252"/>
    <property type="match status" value="1"/>
</dbReference>
<evidence type="ECO:0000313" key="3">
    <source>
        <dbReference type="Proteomes" id="UP000830198"/>
    </source>
</evidence>
<accession>A0ABY4HWG9</accession>
<keyword evidence="1" id="KW-0732">Signal</keyword>
<evidence type="ECO:0000256" key="1">
    <source>
        <dbReference type="SAM" id="SignalP"/>
    </source>
</evidence>
<dbReference type="InterPro" id="IPR025348">
    <property type="entry name" value="DUF4252"/>
</dbReference>
<protein>
    <submittedName>
        <fullName evidence="2">DUF4252 domain-containing protein</fullName>
    </submittedName>
</protein>
<dbReference type="EMBL" id="CP095855">
    <property type="protein sequence ID" value="UPK67755.1"/>
    <property type="molecule type" value="Genomic_DNA"/>
</dbReference>
<organism evidence="2 3">
    <name type="scientific">Chitinophaga filiformis</name>
    <name type="common">Myxococcus filiformis</name>
    <name type="synonym">Flexibacter filiformis</name>
    <dbReference type="NCBI Taxonomy" id="104663"/>
    <lineage>
        <taxon>Bacteria</taxon>
        <taxon>Pseudomonadati</taxon>
        <taxon>Bacteroidota</taxon>
        <taxon>Chitinophagia</taxon>
        <taxon>Chitinophagales</taxon>
        <taxon>Chitinophagaceae</taxon>
        <taxon>Chitinophaga</taxon>
    </lineage>
</organism>
<name>A0ABY4HWG9_CHIFI</name>
<dbReference type="RefSeq" id="WP_247810106.1">
    <property type="nucleotide sequence ID" value="NZ_CP095855.1"/>
</dbReference>
<gene>
    <name evidence="2" type="ORF">MYF79_22665</name>
</gene>
<keyword evidence="3" id="KW-1185">Reference proteome</keyword>